<feature type="domain" description="Alpha fucosidase A-like C-terminal" evidence="3">
    <location>
        <begin position="715"/>
        <end position="784"/>
    </location>
</feature>
<dbReference type="Pfam" id="PF14498">
    <property type="entry name" value="Glyco_hyd_65N_2"/>
    <property type="match status" value="1"/>
</dbReference>
<reference evidence="5 6" key="1">
    <citation type="submission" date="2024-02" db="EMBL/GenBank/DDBJ databases">
        <title>De novo assembly and annotation of 12 fungi associated with fruit tree decline syndrome in Ontario, Canada.</title>
        <authorList>
            <person name="Sulman M."/>
            <person name="Ellouze W."/>
            <person name="Ilyukhin E."/>
        </authorList>
    </citation>
    <scope>NUCLEOTIDE SEQUENCE [LARGE SCALE GENOMIC DNA]</scope>
    <source>
        <strain evidence="5 6">M169</strain>
    </source>
</reference>
<evidence type="ECO:0000259" key="3">
    <source>
        <dbReference type="Pfam" id="PF21307"/>
    </source>
</evidence>
<dbReference type="SUPFAM" id="SSF48208">
    <property type="entry name" value="Six-hairpin glycosidases"/>
    <property type="match status" value="1"/>
</dbReference>
<dbReference type="Pfam" id="PF21307">
    <property type="entry name" value="Glyco_hydro_95_C"/>
    <property type="match status" value="1"/>
</dbReference>
<dbReference type="PIRSF" id="PIRSF007663">
    <property type="entry name" value="UCP007663"/>
    <property type="match status" value="1"/>
</dbReference>
<keyword evidence="6" id="KW-1185">Reference proteome</keyword>
<feature type="domain" description="Glycosyl hydrolase family 95 N-terminal" evidence="2">
    <location>
        <begin position="28"/>
        <end position="269"/>
    </location>
</feature>
<feature type="signal peptide" evidence="1">
    <location>
        <begin position="1"/>
        <end position="17"/>
    </location>
</feature>
<dbReference type="Gene3D" id="1.50.10.10">
    <property type="match status" value="1"/>
</dbReference>
<dbReference type="InterPro" id="IPR016518">
    <property type="entry name" value="Alpha-L-fucosidase"/>
</dbReference>
<evidence type="ECO:0000256" key="1">
    <source>
        <dbReference type="SAM" id="SignalP"/>
    </source>
</evidence>
<dbReference type="EMBL" id="JAKNSF020000125">
    <property type="protein sequence ID" value="KAK7713672.1"/>
    <property type="molecule type" value="Genomic_DNA"/>
</dbReference>
<accession>A0ABR1NSD1</accession>
<dbReference type="PANTHER" id="PTHR31084">
    <property type="entry name" value="ALPHA-L-FUCOSIDASE 2"/>
    <property type="match status" value="1"/>
</dbReference>
<dbReference type="InterPro" id="IPR027414">
    <property type="entry name" value="GH95_N_dom"/>
</dbReference>
<evidence type="ECO:0000313" key="6">
    <source>
        <dbReference type="Proteomes" id="UP001430848"/>
    </source>
</evidence>
<dbReference type="Pfam" id="PF22124">
    <property type="entry name" value="Glyco_hydro_95_cat"/>
    <property type="match status" value="1"/>
</dbReference>
<organism evidence="5 6">
    <name type="scientific">Diaporthe eres</name>
    <name type="common">Phomopsis oblonga</name>
    <dbReference type="NCBI Taxonomy" id="83184"/>
    <lineage>
        <taxon>Eukaryota</taxon>
        <taxon>Fungi</taxon>
        <taxon>Dikarya</taxon>
        <taxon>Ascomycota</taxon>
        <taxon>Pezizomycotina</taxon>
        <taxon>Sordariomycetes</taxon>
        <taxon>Sordariomycetidae</taxon>
        <taxon>Diaporthales</taxon>
        <taxon>Diaporthaceae</taxon>
        <taxon>Diaporthe</taxon>
        <taxon>Diaporthe eres species complex</taxon>
    </lineage>
</organism>
<evidence type="ECO:0000259" key="4">
    <source>
        <dbReference type="Pfam" id="PF22124"/>
    </source>
</evidence>
<dbReference type="InterPro" id="IPR008928">
    <property type="entry name" value="6-hairpin_glycosidase_sf"/>
</dbReference>
<protein>
    <recommendedName>
        <fullName evidence="7">Glycosyl hydrolase family 95 N-terminal domain-containing protein</fullName>
    </recommendedName>
</protein>
<evidence type="ECO:0000313" key="5">
    <source>
        <dbReference type="EMBL" id="KAK7713672.1"/>
    </source>
</evidence>
<feature type="chain" id="PRO_5046149757" description="Glycosyl hydrolase family 95 N-terminal domain-containing protein" evidence="1">
    <location>
        <begin position="18"/>
        <end position="796"/>
    </location>
</feature>
<dbReference type="InterPro" id="IPR049053">
    <property type="entry name" value="AFCA-like_C"/>
</dbReference>
<comment type="caution">
    <text evidence="5">The sequence shown here is derived from an EMBL/GenBank/DDBJ whole genome shotgun (WGS) entry which is preliminary data.</text>
</comment>
<dbReference type="Proteomes" id="UP001430848">
    <property type="component" value="Unassembled WGS sequence"/>
</dbReference>
<keyword evidence="1" id="KW-0732">Signal</keyword>
<dbReference type="InterPro" id="IPR054363">
    <property type="entry name" value="GH95_cat"/>
</dbReference>
<proteinExistence type="predicted"/>
<dbReference type="InterPro" id="IPR012341">
    <property type="entry name" value="6hp_glycosidase-like_sf"/>
</dbReference>
<evidence type="ECO:0000259" key="2">
    <source>
        <dbReference type="Pfam" id="PF14498"/>
    </source>
</evidence>
<evidence type="ECO:0008006" key="7">
    <source>
        <dbReference type="Google" id="ProtNLM"/>
    </source>
</evidence>
<name>A0ABR1NSD1_DIAER</name>
<sequence length="796" mass="86650">MTPSIVLASLLISGASAAASAFDGSRFLWFNQPARQHFFEDAMPIGNGRIGATVYGGGSEVIGINENSIWTGPFQDRIADDPQTALAVTREMLLAGNLSEARQYSMANLIPKTLSPRAFSYFGNINIDFGHEDSGLTDYVRWLDTKEGTTGVSYTYGGVDYFREYVASLPDGVLVASFNASTAGALNMKVSMSREGSITGTTTAAVEDDKYTVTLVGSSGQSPDDDPIRWTGQARFALVGGSATVTNSTLVISNSTAVQMFFDAETNYRFAEQTEWEAEMTRKVDQAYAKSYEQVRADAILDSSGLLDRVTLDLGASPDGLADLPTDQRIAKARSSLEDIQLTTLVFNYGRHLLVSSSRTTNKGTSLPANLQGIWNNSTSAPWGGKYTININIQMNYWPAGPTNLIETQEPLFDLMSIANARGKSYAQRMYGCPGTVFHHNLDLWGDPAPTDNYTQATLWPVGAAWLSWHMMDHYRFTGDKAFLRDVAYPFLTDVAAFFECYCIEYEGYNATGPSLSPENSFYVPDDWSVPGAKEPVDIGPAMDGQLIGEAVESLLEAAAMLGIGDDDPDVVAAREFLPTILPQKIGSFGQILEWRREYKEAAVGQKHLSPLVGLMPGRQFSPLRNATLGSAAEVLLNRRVSAGSGSTGWSRTWLINSFARVFDGDSAWDQLTKWFQKFPTPYNLYNTDAGSPKYVFQIDGNFGFVSGVTEMLLQSHADVVHLLPALPSAVPTGSVTGLVARGNFVIDIAWEGGALTSANITSRAGAELAIRYMNGTQIAVDGETRFTDIYFEKLL</sequence>
<gene>
    <name evidence="5" type="ORF">SLS63_012054</name>
</gene>
<feature type="domain" description="Glycosyl hydrolase family 95 catalytic" evidence="4">
    <location>
        <begin position="291"/>
        <end position="713"/>
    </location>
</feature>
<dbReference type="PANTHER" id="PTHR31084:SF0">
    <property type="entry name" value="ALPHA-L-FUCOSIDASE 2"/>
    <property type="match status" value="1"/>
</dbReference>